<dbReference type="RefSeq" id="WP_386818850.1">
    <property type="nucleotide sequence ID" value="NZ_JBHUIT010000003.1"/>
</dbReference>
<name>A0ABW5D8J3_9BACT</name>
<sequence>MSSSGLLLRNLLILLMLISPLTAEVLPKALVDAEEKYSTAVHQILSKASSEAEARKNLSKLNDSFLNHLREISPKLLAEDRRLAPEIEQRIELIKGKRDHALEVATLDARLALQMLRNGDEVVTAAKVPALGEKDMPIGELNSKSDGEKVKIGNEIVLEGKGKNIPDDHQLQVFGMPYWNGLFPVLSPQTPERRFDIARTVSETWKGPVKYYLLSVPQDVMTDVRSYMVLRRQWEADEFEPSKVPSFRGGAAENIYLQTLIDLGAVKLGEVSFEIVE</sequence>
<comment type="caution">
    <text evidence="1">The sequence shown here is derived from an EMBL/GenBank/DDBJ whole genome shotgun (WGS) entry which is preliminary data.</text>
</comment>
<dbReference type="EMBL" id="JBHUIT010000003">
    <property type="protein sequence ID" value="MFD2256000.1"/>
    <property type="molecule type" value="Genomic_DNA"/>
</dbReference>
<reference evidence="2" key="1">
    <citation type="journal article" date="2019" name="Int. J. Syst. Evol. Microbiol.">
        <title>The Global Catalogue of Microorganisms (GCM) 10K type strain sequencing project: providing services to taxonomists for standard genome sequencing and annotation.</title>
        <authorList>
            <consortium name="The Broad Institute Genomics Platform"/>
            <consortium name="The Broad Institute Genome Sequencing Center for Infectious Disease"/>
            <person name="Wu L."/>
            <person name="Ma J."/>
        </authorList>
    </citation>
    <scope>NUCLEOTIDE SEQUENCE [LARGE SCALE GENOMIC DNA]</scope>
    <source>
        <strain evidence="2">CGMCC 4.7106</strain>
    </source>
</reference>
<keyword evidence="2" id="KW-1185">Reference proteome</keyword>
<evidence type="ECO:0000313" key="1">
    <source>
        <dbReference type="EMBL" id="MFD2256000.1"/>
    </source>
</evidence>
<proteinExistence type="predicted"/>
<dbReference type="Proteomes" id="UP001597375">
    <property type="component" value="Unassembled WGS sequence"/>
</dbReference>
<gene>
    <name evidence="1" type="ORF">ACFSSA_04870</name>
</gene>
<protein>
    <submittedName>
        <fullName evidence="1">Uncharacterized protein</fullName>
    </submittedName>
</protein>
<evidence type="ECO:0000313" key="2">
    <source>
        <dbReference type="Proteomes" id="UP001597375"/>
    </source>
</evidence>
<organism evidence="1 2">
    <name type="scientific">Luteolibacter algae</name>
    <dbReference type="NCBI Taxonomy" id="454151"/>
    <lineage>
        <taxon>Bacteria</taxon>
        <taxon>Pseudomonadati</taxon>
        <taxon>Verrucomicrobiota</taxon>
        <taxon>Verrucomicrobiia</taxon>
        <taxon>Verrucomicrobiales</taxon>
        <taxon>Verrucomicrobiaceae</taxon>
        <taxon>Luteolibacter</taxon>
    </lineage>
</organism>
<accession>A0ABW5D8J3</accession>